<dbReference type="RefSeq" id="WP_321536380.1">
    <property type="nucleotide sequence ID" value="NZ_JARGDL010000015.1"/>
</dbReference>
<dbReference type="SUPFAM" id="SSF48452">
    <property type="entry name" value="TPR-like"/>
    <property type="match status" value="2"/>
</dbReference>
<proteinExistence type="predicted"/>
<dbReference type="AlphaFoldDB" id="A0AAE3P487"/>
<evidence type="ECO:0008006" key="4">
    <source>
        <dbReference type="Google" id="ProtNLM"/>
    </source>
</evidence>
<gene>
    <name evidence="2" type="ORF">P0M35_10640</name>
</gene>
<accession>A0AAE3P487</accession>
<evidence type="ECO:0000313" key="3">
    <source>
        <dbReference type="Proteomes" id="UP001221302"/>
    </source>
</evidence>
<keyword evidence="3" id="KW-1185">Reference proteome</keyword>
<dbReference type="InterPro" id="IPR011990">
    <property type="entry name" value="TPR-like_helical_dom_sf"/>
</dbReference>
<sequence length="381" mass="45118">MKKFLILFVLIFISNLNAQNYDWVKHDSLVKAGINQIYGMELDKAEKTFDIVVKEYSTHPSGKFFKAMITWWRILVNLDDESMDEKFYNQLEEVIDMCDEILDKNEKNVDAMFFKGGALGFRGQLLAIRESWVKAALDGKEGLDLIYKSYKVNPKNIDVQLGFGIYHYYADVIPKKYPVVKPFMVFFPQGDKERGIRELENVAWNGRYTRIEARSFLQKLTFQFEEQMEESRKWGKILLNDFPNNPVFQRYYGLTFVKENNYSDASKIFRDIYNKCKKNYSGYNKRFEREATYYIGNDFLIKNIPDSAAYYFSKSEKLSRELDKNNESGFLINTVLFLGMLNDLLGNRELAKKYYNETLHLKERNNSHELAKRYLKEPYRK</sequence>
<name>A0AAE3P487_9BACT</name>
<evidence type="ECO:0000313" key="2">
    <source>
        <dbReference type="EMBL" id="MDF1612610.1"/>
    </source>
</evidence>
<dbReference type="Gene3D" id="1.25.40.10">
    <property type="entry name" value="Tetratricopeptide repeat domain"/>
    <property type="match status" value="1"/>
</dbReference>
<feature type="signal peptide" evidence="1">
    <location>
        <begin position="1"/>
        <end position="18"/>
    </location>
</feature>
<feature type="chain" id="PRO_5042094092" description="Tetratricopeptide repeat protein" evidence="1">
    <location>
        <begin position="19"/>
        <end position="381"/>
    </location>
</feature>
<protein>
    <recommendedName>
        <fullName evidence="4">Tetratricopeptide repeat protein</fullName>
    </recommendedName>
</protein>
<dbReference type="Proteomes" id="UP001221302">
    <property type="component" value="Unassembled WGS sequence"/>
</dbReference>
<keyword evidence="1" id="KW-0732">Signal</keyword>
<organism evidence="2 3">
    <name type="scientific">Stygiobacter electus</name>
    <dbReference type="NCBI Taxonomy" id="3032292"/>
    <lineage>
        <taxon>Bacteria</taxon>
        <taxon>Pseudomonadati</taxon>
        <taxon>Ignavibacteriota</taxon>
        <taxon>Ignavibacteria</taxon>
        <taxon>Ignavibacteriales</taxon>
        <taxon>Melioribacteraceae</taxon>
        <taxon>Stygiobacter</taxon>
    </lineage>
</organism>
<reference evidence="2" key="1">
    <citation type="submission" date="2023-03" db="EMBL/GenBank/DDBJ databases">
        <title>Stygiobacter electus gen. nov., sp. nov., facultatively anaerobic thermotolerant bacterium of the class Ignavibacteria from a well of Yessentuki mineral water deposit.</title>
        <authorList>
            <person name="Podosokorskaya O.A."/>
            <person name="Elcheninov A.G."/>
            <person name="Petrova N.F."/>
            <person name="Zavarzina D.G."/>
            <person name="Kublanov I.V."/>
            <person name="Merkel A.Y."/>
        </authorList>
    </citation>
    <scope>NUCLEOTIDE SEQUENCE</scope>
    <source>
        <strain evidence="2">09-Me</strain>
    </source>
</reference>
<dbReference type="EMBL" id="JARGDL010000015">
    <property type="protein sequence ID" value="MDF1612610.1"/>
    <property type="molecule type" value="Genomic_DNA"/>
</dbReference>
<comment type="caution">
    <text evidence="2">The sequence shown here is derived from an EMBL/GenBank/DDBJ whole genome shotgun (WGS) entry which is preliminary data.</text>
</comment>
<evidence type="ECO:0000256" key="1">
    <source>
        <dbReference type="SAM" id="SignalP"/>
    </source>
</evidence>